<feature type="domain" description="Helicase C-terminal" evidence="10">
    <location>
        <begin position="234"/>
        <end position="383"/>
    </location>
</feature>
<evidence type="ECO:0000256" key="8">
    <source>
        <dbReference type="SAM" id="MobiDB-lite"/>
    </source>
</evidence>
<dbReference type="InterPro" id="IPR027417">
    <property type="entry name" value="P-loop_NTPase"/>
</dbReference>
<dbReference type="GO" id="GO:0005524">
    <property type="term" value="F:ATP binding"/>
    <property type="evidence" value="ECO:0007669"/>
    <property type="project" value="UniProtKB-KW"/>
</dbReference>
<dbReference type="Pfam" id="PF00270">
    <property type="entry name" value="DEAD"/>
    <property type="match status" value="1"/>
</dbReference>
<feature type="domain" description="DEAD-box RNA helicase Q" evidence="11">
    <location>
        <begin position="1"/>
        <end position="29"/>
    </location>
</feature>
<organism evidence="12 13">
    <name type="scientific">Sediminicurvatus halobius</name>
    <dbReference type="NCBI Taxonomy" id="2182432"/>
    <lineage>
        <taxon>Bacteria</taxon>
        <taxon>Pseudomonadati</taxon>
        <taxon>Pseudomonadota</taxon>
        <taxon>Gammaproteobacteria</taxon>
        <taxon>Chromatiales</taxon>
        <taxon>Ectothiorhodospiraceae</taxon>
        <taxon>Sediminicurvatus</taxon>
    </lineage>
</organism>
<dbReference type="PROSITE" id="PS00039">
    <property type="entry name" value="DEAD_ATP_HELICASE"/>
    <property type="match status" value="1"/>
</dbReference>
<keyword evidence="3 7" id="KW-0347">Helicase</keyword>
<dbReference type="InterPro" id="IPR050079">
    <property type="entry name" value="DEAD_box_RNA_helicase"/>
</dbReference>
<dbReference type="CDD" id="cd18787">
    <property type="entry name" value="SF2_C_DEAD"/>
    <property type="match status" value="1"/>
</dbReference>
<dbReference type="PROSITE" id="PS51192">
    <property type="entry name" value="HELICASE_ATP_BIND_1"/>
    <property type="match status" value="1"/>
</dbReference>
<feature type="domain" description="Helicase ATP-binding" evidence="9">
    <location>
        <begin position="32"/>
        <end position="206"/>
    </location>
</feature>
<evidence type="ECO:0000256" key="1">
    <source>
        <dbReference type="ARBA" id="ARBA00022741"/>
    </source>
</evidence>
<dbReference type="InterPro" id="IPR011545">
    <property type="entry name" value="DEAD/DEAH_box_helicase_dom"/>
</dbReference>
<dbReference type="AlphaFoldDB" id="A0A2U2N852"/>
<dbReference type="GO" id="GO:0003724">
    <property type="term" value="F:RNA helicase activity"/>
    <property type="evidence" value="ECO:0007669"/>
    <property type="project" value="InterPro"/>
</dbReference>
<dbReference type="SMART" id="SM00490">
    <property type="entry name" value="HELICc"/>
    <property type="match status" value="1"/>
</dbReference>
<dbReference type="SMART" id="SM00487">
    <property type="entry name" value="DEXDc"/>
    <property type="match status" value="1"/>
</dbReference>
<evidence type="ECO:0000256" key="3">
    <source>
        <dbReference type="ARBA" id="ARBA00022806"/>
    </source>
</evidence>
<dbReference type="Gene3D" id="3.40.50.300">
    <property type="entry name" value="P-loop containing nucleotide triphosphate hydrolases"/>
    <property type="match status" value="2"/>
</dbReference>
<dbReference type="GO" id="GO:0005829">
    <property type="term" value="C:cytosol"/>
    <property type="evidence" value="ECO:0007669"/>
    <property type="project" value="TreeGrafter"/>
</dbReference>
<reference evidence="12 13" key="1">
    <citation type="submission" date="2018-05" db="EMBL/GenBank/DDBJ databases">
        <title>Spiribacter halobius sp. nov., a moderately halophilic bacterium isolated from marine solar saltern.</title>
        <authorList>
            <person name="Zheng W.-S."/>
            <person name="Lu D.-C."/>
            <person name="Du Z.-J."/>
        </authorList>
    </citation>
    <scope>NUCLEOTIDE SEQUENCE [LARGE SCALE GENOMIC DNA]</scope>
    <source>
        <strain evidence="12 13">E85</strain>
    </source>
</reference>
<keyword evidence="4 7" id="KW-0067">ATP-binding</keyword>
<evidence type="ECO:0000256" key="7">
    <source>
        <dbReference type="RuleBase" id="RU000492"/>
    </source>
</evidence>
<evidence type="ECO:0000256" key="2">
    <source>
        <dbReference type="ARBA" id="ARBA00022801"/>
    </source>
</evidence>
<protein>
    <submittedName>
        <fullName evidence="12">ATP-dependent helicase</fullName>
    </submittedName>
</protein>
<accession>A0A2U2N852</accession>
<dbReference type="Proteomes" id="UP000245474">
    <property type="component" value="Unassembled WGS sequence"/>
</dbReference>
<sequence>MSFDSLNLDPILLRAVTRCGFDTPSDIQREAIPLALAGKDLMASAQTGTGKTAAFVLPALQRLLTPPARAGRGPRVLVLTPTRELATQVSEAIGELGRFTRLSGGAVVGGMPYPPQQRLLRQPLDLLVATPGRLMDHMERGRVDFSRLELLVLDEADRMLDMGFVDAVERIAAATPQDRQTLLFSATFEGAVKRVADRLLREPVRLEMTAVTARHEDITQRVHQADHLDHKHALLDRLLREGSEGQALVFTSTKRGADALASRLRDEGHRSNALHGDMSQHERRRAVEQLRGGRVRVMVATDVAARGLDIRTLGLVINFDLPNSPEDYVHRIGRTGRGGDQGTAISLIGRQDWPRLARIERLTGQRLERAVLSGLEPRYPEPRGGSERPGRGRGGPRRGSGPARGAPRRRPASA</sequence>
<feature type="region of interest" description="Disordered" evidence="8">
    <location>
        <begin position="373"/>
        <end position="414"/>
    </location>
</feature>
<dbReference type="OrthoDB" id="9805696at2"/>
<keyword evidence="13" id="KW-1185">Reference proteome</keyword>
<feature type="compositionally biased region" description="Basic and acidic residues" evidence="8">
    <location>
        <begin position="378"/>
        <end position="390"/>
    </location>
</feature>
<feature type="short sequence motif" description="Q motif" evidence="6">
    <location>
        <begin position="1"/>
        <end position="29"/>
    </location>
</feature>
<dbReference type="GO" id="GO:0003676">
    <property type="term" value="F:nucleic acid binding"/>
    <property type="evidence" value="ECO:0007669"/>
    <property type="project" value="InterPro"/>
</dbReference>
<dbReference type="InterPro" id="IPR014014">
    <property type="entry name" value="RNA_helicase_DEAD_Q_motif"/>
</dbReference>
<evidence type="ECO:0000313" key="13">
    <source>
        <dbReference type="Proteomes" id="UP000245474"/>
    </source>
</evidence>
<dbReference type="InterPro" id="IPR014001">
    <property type="entry name" value="Helicase_ATP-bd"/>
</dbReference>
<dbReference type="PROSITE" id="PS51194">
    <property type="entry name" value="HELICASE_CTER"/>
    <property type="match status" value="1"/>
</dbReference>
<evidence type="ECO:0000256" key="4">
    <source>
        <dbReference type="ARBA" id="ARBA00022840"/>
    </source>
</evidence>
<dbReference type="PANTHER" id="PTHR47959">
    <property type="entry name" value="ATP-DEPENDENT RNA HELICASE RHLE-RELATED"/>
    <property type="match status" value="1"/>
</dbReference>
<gene>
    <name evidence="12" type="ORF">DEM34_02790</name>
</gene>
<dbReference type="PROSITE" id="PS51195">
    <property type="entry name" value="Q_MOTIF"/>
    <property type="match status" value="1"/>
</dbReference>
<name>A0A2U2N852_9GAMM</name>
<evidence type="ECO:0000259" key="11">
    <source>
        <dbReference type="PROSITE" id="PS51195"/>
    </source>
</evidence>
<dbReference type="InterPro" id="IPR001650">
    <property type="entry name" value="Helicase_C-like"/>
</dbReference>
<dbReference type="EMBL" id="QFFI01000003">
    <property type="protein sequence ID" value="PWG65282.1"/>
    <property type="molecule type" value="Genomic_DNA"/>
</dbReference>
<dbReference type="CDD" id="cd00268">
    <property type="entry name" value="DEADc"/>
    <property type="match status" value="1"/>
</dbReference>
<proteinExistence type="inferred from homology"/>
<dbReference type="SUPFAM" id="SSF52540">
    <property type="entry name" value="P-loop containing nucleoside triphosphate hydrolases"/>
    <property type="match status" value="1"/>
</dbReference>
<comment type="caution">
    <text evidence="12">The sequence shown here is derived from an EMBL/GenBank/DDBJ whole genome shotgun (WGS) entry which is preliminary data.</text>
</comment>
<evidence type="ECO:0000256" key="6">
    <source>
        <dbReference type="PROSITE-ProRule" id="PRU00552"/>
    </source>
</evidence>
<evidence type="ECO:0000313" key="12">
    <source>
        <dbReference type="EMBL" id="PWG65282.1"/>
    </source>
</evidence>
<dbReference type="GO" id="GO:0016787">
    <property type="term" value="F:hydrolase activity"/>
    <property type="evidence" value="ECO:0007669"/>
    <property type="project" value="UniProtKB-KW"/>
</dbReference>
<comment type="similarity">
    <text evidence="5 7">Belongs to the DEAD box helicase family.</text>
</comment>
<keyword evidence="1 7" id="KW-0547">Nucleotide-binding</keyword>
<dbReference type="Pfam" id="PF00271">
    <property type="entry name" value="Helicase_C"/>
    <property type="match status" value="1"/>
</dbReference>
<keyword evidence="2 7" id="KW-0378">Hydrolase</keyword>
<evidence type="ECO:0000256" key="5">
    <source>
        <dbReference type="ARBA" id="ARBA00038437"/>
    </source>
</evidence>
<evidence type="ECO:0000259" key="10">
    <source>
        <dbReference type="PROSITE" id="PS51194"/>
    </source>
</evidence>
<dbReference type="PANTHER" id="PTHR47959:SF17">
    <property type="entry name" value="ATP-DEPENDENT RNA HELICASE DEAD BOX FAMILY"/>
    <property type="match status" value="1"/>
</dbReference>
<dbReference type="InterPro" id="IPR044742">
    <property type="entry name" value="DEAD/DEAH_RhlB"/>
</dbReference>
<dbReference type="InterPro" id="IPR000629">
    <property type="entry name" value="RNA-helicase_DEAD-box_CS"/>
</dbReference>
<evidence type="ECO:0000259" key="9">
    <source>
        <dbReference type="PROSITE" id="PS51192"/>
    </source>
</evidence>